<evidence type="ECO:0000256" key="1">
    <source>
        <dbReference type="SAM" id="Coils"/>
    </source>
</evidence>
<organism evidence="2 3">
    <name type="scientific">Paenibacillus spiritus</name>
    <dbReference type="NCBI Taxonomy" id="2496557"/>
    <lineage>
        <taxon>Bacteria</taxon>
        <taxon>Bacillati</taxon>
        <taxon>Bacillota</taxon>
        <taxon>Bacilli</taxon>
        <taxon>Bacillales</taxon>
        <taxon>Paenibacillaceae</taxon>
        <taxon>Paenibacillus</taxon>
    </lineage>
</organism>
<evidence type="ECO:0000313" key="2">
    <source>
        <dbReference type="EMBL" id="KAA9002102.1"/>
    </source>
</evidence>
<protein>
    <submittedName>
        <fullName evidence="2">DUF948 domain-containing protein</fullName>
    </submittedName>
</protein>
<dbReference type="PANTHER" id="PTHR40070">
    <property type="entry name" value="UPF0478 PROTEIN YTXG"/>
    <property type="match status" value="1"/>
</dbReference>
<dbReference type="Gene3D" id="1.10.287.950">
    <property type="entry name" value="Methyl-accepting chemotaxis protein"/>
    <property type="match status" value="1"/>
</dbReference>
<dbReference type="EMBL" id="VYKK01000018">
    <property type="protein sequence ID" value="KAA9002102.1"/>
    <property type="molecule type" value="Genomic_DNA"/>
</dbReference>
<sequence>MIIDLSIALVAIAFAVLVFFLVKTLNSAKTSLDKVSQTLQEVQKTIDELTYEVKTTVRHANDITADVQGKIQKIDPIMDSVQNLGEVLSELTLTVKQVSVTVIEKFRKGRELKSKSEAISIDKTPLSPAEERTLKSYEASYPKKNTGKLTAVMKGVDVAAGLWQKYRK</sequence>
<keyword evidence="1" id="KW-0175">Coiled coil</keyword>
<dbReference type="AlphaFoldDB" id="A0A5J5G589"/>
<dbReference type="OrthoDB" id="22069at2"/>
<dbReference type="PANTHER" id="PTHR40070:SF1">
    <property type="entry name" value="UPF0478 PROTEIN YTXG"/>
    <property type="match status" value="1"/>
</dbReference>
<comment type="caution">
    <text evidence="2">The sequence shown here is derived from an EMBL/GenBank/DDBJ whole genome shotgun (WGS) entry which is preliminary data.</text>
</comment>
<gene>
    <name evidence="2" type="ORF">F4V43_13665</name>
</gene>
<reference evidence="2 3" key="1">
    <citation type="submission" date="2019-09" db="EMBL/GenBank/DDBJ databases">
        <title>Bacillus ochoae sp. nov., Paenibacillus whitsoniae sp. nov., Paenibacillus spiritus sp. nov. Isolated from the Mars Exploration Rover during spacecraft assembly.</title>
        <authorList>
            <person name="Seuylemezian A."/>
            <person name="Vaishampayan P."/>
        </authorList>
    </citation>
    <scope>NUCLEOTIDE SEQUENCE [LARGE SCALE GENOMIC DNA]</scope>
    <source>
        <strain evidence="2 3">MER_111</strain>
    </source>
</reference>
<dbReference type="Pfam" id="PF06103">
    <property type="entry name" value="DUF948"/>
    <property type="match status" value="1"/>
</dbReference>
<dbReference type="RefSeq" id="WP_150458807.1">
    <property type="nucleotide sequence ID" value="NZ_VYKK01000018.1"/>
</dbReference>
<dbReference type="Proteomes" id="UP000367750">
    <property type="component" value="Unassembled WGS sequence"/>
</dbReference>
<dbReference type="SUPFAM" id="SSF58104">
    <property type="entry name" value="Methyl-accepting chemotaxis protein (MCP) signaling domain"/>
    <property type="match status" value="1"/>
</dbReference>
<feature type="coiled-coil region" evidence="1">
    <location>
        <begin position="25"/>
        <end position="52"/>
    </location>
</feature>
<name>A0A5J5G589_9BACL</name>
<keyword evidence="3" id="KW-1185">Reference proteome</keyword>
<dbReference type="InterPro" id="IPR009293">
    <property type="entry name" value="UPF0478"/>
</dbReference>
<accession>A0A5J5G589</accession>
<proteinExistence type="predicted"/>
<evidence type="ECO:0000313" key="3">
    <source>
        <dbReference type="Proteomes" id="UP000367750"/>
    </source>
</evidence>